<dbReference type="Pfam" id="PF23023">
    <property type="entry name" value="Anti-Pycsar_Apyc1"/>
    <property type="match status" value="1"/>
</dbReference>
<dbReference type="Gene3D" id="3.40.50.10890">
    <property type="match status" value="1"/>
</dbReference>
<reference evidence="4 5" key="1">
    <citation type="journal article" date="2016" name="Nat. Commun.">
        <title>Thousands of microbial genomes shed light on interconnected biogeochemical processes in an aquifer system.</title>
        <authorList>
            <person name="Anantharaman K."/>
            <person name="Brown C.T."/>
            <person name="Hug L.A."/>
            <person name="Sharon I."/>
            <person name="Castelle C.J."/>
            <person name="Probst A.J."/>
            <person name="Thomas B.C."/>
            <person name="Singh A."/>
            <person name="Wilkins M.J."/>
            <person name="Karaoz U."/>
            <person name="Brodie E.L."/>
            <person name="Williams K.H."/>
            <person name="Hubbard S.S."/>
            <person name="Banfield J.F."/>
        </authorList>
    </citation>
    <scope>NUCLEOTIDE SEQUENCE [LARGE SCALE GENOMIC DNA]</scope>
</reference>
<dbReference type="SUPFAM" id="SSF56281">
    <property type="entry name" value="Metallo-hydrolase/oxidoreductase"/>
    <property type="match status" value="1"/>
</dbReference>
<name>A0A1G2SZZ0_9BACT</name>
<dbReference type="Gene3D" id="3.60.15.10">
    <property type="entry name" value="Ribonuclease Z/Hydroxyacylglutathione hydrolase-like"/>
    <property type="match status" value="1"/>
</dbReference>
<dbReference type="Pfam" id="PF10996">
    <property type="entry name" value="Beta-Casp"/>
    <property type="match status" value="1"/>
</dbReference>
<dbReference type="EMBL" id="MHVH01000003">
    <property type="protein sequence ID" value="OHA90610.1"/>
    <property type="molecule type" value="Genomic_DNA"/>
</dbReference>
<sequence>MAKLTCYGGAGSATGANFLLEFEKNKILVDCGLLQGSALAVNANKEKFSYDPASIDALFATHAHIDHIGLIPKLYREGFRGDIYSTRATKSIAEFLLADAVKINADDAEPIYGADDVLGCLSLWKTLEYHQKLELNGIKVEFLNAGHILGSAMAQFSFPLDRKMLFTGDLGNSPSPLLPDVEKVGGLDYLLMESVYGDRNHESKEERDREFERVVREAIGRKGTLLIPAFSLERTQVLLTKLKALLEEKKIPSVPVYLDSPLAIRITEIYERVKEGNDFNFQELHETAKIADSREIAEVRGAKIIIAGSGMSTAGRIVGHEEMYLPDPRATILLAGYQAQGTLGREIEEGLRSITIGEKKIIVRAKVEKISGFSSHADSNALVGFASESAKTLKKVFVAMGEPKSQIFLAQRLRDELGVDAVATEKGKSYELDL</sequence>
<organism evidence="4 5">
    <name type="scientific">Candidatus Zambryskibacteria bacterium RIFCSPHIGHO2_01_FULL_46_25</name>
    <dbReference type="NCBI Taxonomy" id="1802738"/>
    <lineage>
        <taxon>Bacteria</taxon>
        <taxon>Candidatus Zambryskiibacteriota</taxon>
    </lineage>
</organism>
<accession>A0A1G2SZZ0</accession>
<feature type="domain" description="Metallo-beta-lactamase" evidence="2">
    <location>
        <begin position="14"/>
        <end position="230"/>
    </location>
</feature>
<feature type="domain" description="Beta-Casp" evidence="3">
    <location>
        <begin position="235"/>
        <end position="347"/>
    </location>
</feature>
<dbReference type="AlphaFoldDB" id="A0A1G2SZZ0"/>
<dbReference type="SMART" id="SM01027">
    <property type="entry name" value="Beta-Casp"/>
    <property type="match status" value="1"/>
</dbReference>
<dbReference type="PANTHER" id="PTHR11203:SF37">
    <property type="entry name" value="INTEGRATOR COMPLEX SUBUNIT 11"/>
    <property type="match status" value="1"/>
</dbReference>
<keyword evidence="1" id="KW-0378">Hydrolase</keyword>
<dbReference type="PANTHER" id="PTHR11203">
    <property type="entry name" value="CLEAVAGE AND POLYADENYLATION SPECIFICITY FACTOR FAMILY MEMBER"/>
    <property type="match status" value="1"/>
</dbReference>
<evidence type="ECO:0000313" key="5">
    <source>
        <dbReference type="Proteomes" id="UP000178107"/>
    </source>
</evidence>
<dbReference type="GO" id="GO:0004521">
    <property type="term" value="F:RNA endonuclease activity"/>
    <property type="evidence" value="ECO:0007669"/>
    <property type="project" value="TreeGrafter"/>
</dbReference>
<dbReference type="InterPro" id="IPR001279">
    <property type="entry name" value="Metallo-B-lactamas"/>
</dbReference>
<dbReference type="GO" id="GO:0016787">
    <property type="term" value="F:hydrolase activity"/>
    <property type="evidence" value="ECO:0007669"/>
    <property type="project" value="UniProtKB-KW"/>
</dbReference>
<evidence type="ECO:0000259" key="3">
    <source>
        <dbReference type="SMART" id="SM01027"/>
    </source>
</evidence>
<comment type="caution">
    <text evidence="4">The sequence shown here is derived from an EMBL/GenBank/DDBJ whole genome shotgun (WGS) entry which is preliminary data.</text>
</comment>
<gene>
    <name evidence="4" type="ORF">A2838_02725</name>
</gene>
<dbReference type="Proteomes" id="UP000178107">
    <property type="component" value="Unassembled WGS sequence"/>
</dbReference>
<dbReference type="InterPro" id="IPR050698">
    <property type="entry name" value="MBL"/>
</dbReference>
<evidence type="ECO:0000256" key="1">
    <source>
        <dbReference type="ARBA" id="ARBA00022801"/>
    </source>
</evidence>
<dbReference type="CDD" id="cd16295">
    <property type="entry name" value="TTHA0252-CPSF-like_MBL-fold"/>
    <property type="match status" value="1"/>
</dbReference>
<evidence type="ECO:0000259" key="2">
    <source>
        <dbReference type="SMART" id="SM00849"/>
    </source>
</evidence>
<proteinExistence type="predicted"/>
<protein>
    <recommendedName>
        <fullName evidence="6">MBL fold hydrolase</fullName>
    </recommendedName>
</protein>
<dbReference type="InterPro" id="IPR011108">
    <property type="entry name" value="RMMBL"/>
</dbReference>
<dbReference type="InterPro" id="IPR022712">
    <property type="entry name" value="Beta_Casp"/>
</dbReference>
<evidence type="ECO:0000313" key="4">
    <source>
        <dbReference type="EMBL" id="OHA90610.1"/>
    </source>
</evidence>
<dbReference type="SMART" id="SM00849">
    <property type="entry name" value="Lactamase_B"/>
    <property type="match status" value="1"/>
</dbReference>
<dbReference type="InterPro" id="IPR036866">
    <property type="entry name" value="RibonucZ/Hydroxyglut_hydro"/>
</dbReference>
<evidence type="ECO:0008006" key="6">
    <source>
        <dbReference type="Google" id="ProtNLM"/>
    </source>
</evidence>
<dbReference type="Pfam" id="PF07521">
    <property type="entry name" value="RMMBL"/>
    <property type="match status" value="1"/>
</dbReference>